<dbReference type="EMBL" id="GG738875">
    <property type="protein sequence ID" value="EFC43243.1"/>
    <property type="molecule type" value="Genomic_DNA"/>
</dbReference>
<evidence type="ECO:0000313" key="5">
    <source>
        <dbReference type="Proteomes" id="UP000006671"/>
    </source>
</evidence>
<name>D2VJ94_NAEGR</name>
<keyword evidence="1 2" id="KW-0443">Lipid metabolism</keyword>
<dbReference type="OrthoDB" id="17120at2759"/>
<keyword evidence="5" id="KW-1185">Reference proteome</keyword>
<dbReference type="Gene3D" id="3.40.1090.10">
    <property type="entry name" value="Cytosolic phospholipase A2 catalytic domain"/>
    <property type="match status" value="1"/>
</dbReference>
<dbReference type="AlphaFoldDB" id="D2VJ94"/>
<dbReference type="VEuPathDB" id="AmoebaDB:NAEGRDRAFT_68955"/>
<dbReference type="GO" id="GO:0016787">
    <property type="term" value="F:hydrolase activity"/>
    <property type="evidence" value="ECO:0007669"/>
    <property type="project" value="UniProtKB-UniRule"/>
</dbReference>
<comment type="caution">
    <text evidence="2">Lacks conserved residue(s) required for the propagation of feature annotation.</text>
</comment>
<accession>D2VJ94</accession>
<keyword evidence="2" id="KW-0442">Lipid degradation</keyword>
<dbReference type="GeneID" id="8853303"/>
<dbReference type="KEGG" id="ngr:NAEGRDRAFT_68955"/>
<feature type="short sequence motif" description="DGA/G" evidence="2">
    <location>
        <begin position="167"/>
        <end position="169"/>
    </location>
</feature>
<sequence>MQTVGVLKYLVENRPKEETQYNVVTGNSCGSINALSFAQFPIGKEKDAIQFILDKWHSIKSSDVYTEWKPFGLAQGFLYESGLFNTAPLYQYLYQNINDSTLLHTSPIPTSNRYWRIGASNLRKFSYRVFTNDNVKTKKDLIRAIVASSAIPGIFPAVDIDGELYVDGGMKYMTPISDAIEKCKNLTRKVYNNYTSLKSNGDRLSPHEKVQGRITIDVILAINSVPYPKLFEFNTTPFILLETIYNSAMDILLRDLENARLIYKDDPNVQIRAFLPKHWLPGYFIGFNAKEISDMIDKGFSSAQQYFNSTRTEIHIHHK</sequence>
<dbReference type="PROSITE" id="PS51635">
    <property type="entry name" value="PNPLA"/>
    <property type="match status" value="1"/>
</dbReference>
<organism evidence="5">
    <name type="scientific">Naegleria gruberi</name>
    <name type="common">Amoeba</name>
    <dbReference type="NCBI Taxonomy" id="5762"/>
    <lineage>
        <taxon>Eukaryota</taxon>
        <taxon>Discoba</taxon>
        <taxon>Heterolobosea</taxon>
        <taxon>Tetramitia</taxon>
        <taxon>Eutetramitia</taxon>
        <taxon>Vahlkampfiidae</taxon>
        <taxon>Naegleria</taxon>
    </lineage>
</organism>
<evidence type="ECO:0000259" key="3">
    <source>
        <dbReference type="PROSITE" id="PS51635"/>
    </source>
</evidence>
<evidence type="ECO:0000313" key="4">
    <source>
        <dbReference type="EMBL" id="EFC43243.1"/>
    </source>
</evidence>
<protein>
    <submittedName>
        <fullName evidence="4">Predicted protein</fullName>
    </submittedName>
</protein>
<reference evidence="4 5" key="1">
    <citation type="journal article" date="2010" name="Cell">
        <title>The genome of Naegleria gruberi illuminates early eukaryotic versatility.</title>
        <authorList>
            <person name="Fritz-Laylin L.K."/>
            <person name="Prochnik S.E."/>
            <person name="Ginger M.L."/>
            <person name="Dacks J.B."/>
            <person name="Carpenter M.L."/>
            <person name="Field M.C."/>
            <person name="Kuo A."/>
            <person name="Paredez A."/>
            <person name="Chapman J."/>
            <person name="Pham J."/>
            <person name="Shu S."/>
            <person name="Neupane R."/>
            <person name="Cipriano M."/>
            <person name="Mancuso J."/>
            <person name="Tu H."/>
            <person name="Salamov A."/>
            <person name="Lindquist E."/>
            <person name="Shapiro H."/>
            <person name="Lucas S."/>
            <person name="Grigoriev I.V."/>
            <person name="Cande W.Z."/>
            <person name="Fulton C."/>
            <person name="Rokhsar D.S."/>
            <person name="Dawson S.C."/>
        </authorList>
    </citation>
    <scope>NUCLEOTIDE SEQUENCE [LARGE SCALE GENOMIC DNA]</scope>
    <source>
        <strain evidence="4 5">NEG-M</strain>
    </source>
</reference>
<keyword evidence="2" id="KW-0378">Hydrolase</keyword>
<dbReference type="InterPro" id="IPR016035">
    <property type="entry name" value="Acyl_Trfase/lysoPLipase"/>
</dbReference>
<feature type="short sequence motif" description="GXSXG" evidence="2">
    <location>
        <begin position="26"/>
        <end position="30"/>
    </location>
</feature>
<feature type="domain" description="PNPLA" evidence="3">
    <location>
        <begin position="1"/>
        <end position="180"/>
    </location>
</feature>
<dbReference type="InParanoid" id="D2VJ94"/>
<dbReference type="Pfam" id="PF01734">
    <property type="entry name" value="Patatin"/>
    <property type="match status" value="1"/>
</dbReference>
<evidence type="ECO:0000256" key="1">
    <source>
        <dbReference type="ARBA" id="ARBA00023098"/>
    </source>
</evidence>
<dbReference type="GO" id="GO:0016042">
    <property type="term" value="P:lipid catabolic process"/>
    <property type="evidence" value="ECO:0007669"/>
    <property type="project" value="UniProtKB-UniRule"/>
</dbReference>
<gene>
    <name evidence="4" type="ORF">NAEGRDRAFT_68955</name>
</gene>
<feature type="active site" description="Proton acceptor" evidence="2">
    <location>
        <position position="167"/>
    </location>
</feature>
<dbReference type="InterPro" id="IPR002641">
    <property type="entry name" value="PNPLA_dom"/>
</dbReference>
<dbReference type="SUPFAM" id="SSF52151">
    <property type="entry name" value="FabD/lysophospholipase-like"/>
    <property type="match status" value="1"/>
</dbReference>
<proteinExistence type="predicted"/>
<dbReference type="OMA" id="QRASTIM"/>
<feature type="active site" description="Nucleophile" evidence="2">
    <location>
        <position position="28"/>
    </location>
</feature>
<dbReference type="Proteomes" id="UP000006671">
    <property type="component" value="Unassembled WGS sequence"/>
</dbReference>
<evidence type="ECO:0000256" key="2">
    <source>
        <dbReference type="PROSITE-ProRule" id="PRU01161"/>
    </source>
</evidence>
<dbReference type="RefSeq" id="XP_002675987.1">
    <property type="nucleotide sequence ID" value="XM_002675941.1"/>
</dbReference>